<dbReference type="PIRSF" id="PIRSF002869">
    <property type="entry name" value="MviN"/>
    <property type="match status" value="1"/>
</dbReference>
<reference evidence="10" key="1">
    <citation type="submission" date="2021-01" db="EMBL/GenBank/DDBJ databases">
        <title>Genomic Encyclopedia of Type Strains, Phase IV (KMG-IV): sequencing the most valuable type-strain genomes for metagenomic binning, comparative biology and taxonomic classification.</title>
        <authorList>
            <person name="Goeker M."/>
        </authorList>
    </citation>
    <scope>NUCLEOTIDE SEQUENCE</scope>
    <source>
        <strain evidence="10">DSM 25523</strain>
    </source>
</reference>
<evidence type="ECO:0000256" key="4">
    <source>
        <dbReference type="ARBA" id="ARBA00022960"/>
    </source>
</evidence>
<proteinExistence type="inferred from homology"/>
<protein>
    <recommendedName>
        <fullName evidence="8">Probable lipid II flippase MurJ</fullName>
    </recommendedName>
</protein>
<keyword evidence="6 8" id="KW-1133">Transmembrane helix</keyword>
<keyword evidence="8 9" id="KW-0813">Transport</keyword>
<dbReference type="AlphaFoldDB" id="A0A939BP65"/>
<name>A0A939BP65_9BACL</name>
<dbReference type="EMBL" id="JAFBEB010000004">
    <property type="protein sequence ID" value="MBM7590100.1"/>
    <property type="molecule type" value="Genomic_DNA"/>
</dbReference>
<feature type="transmembrane region" description="Helical" evidence="8">
    <location>
        <begin position="126"/>
        <end position="146"/>
    </location>
</feature>
<sequence length="509" mass="55650">MNLLRTASLIVVLTLAGRLLGFFRNIYLSNLYGLSRETDLFTIASNIPMTLFLVVPGAINAVLIPTLRGILEQNNRQRANELYQKVLFIVLAGFAVLAVLGVLFSRQTALLLGVRGEDAIQMTAELLQWMWPSAIFIGLVGLWSSVCNAHQHFFTPTVGTVANGAVVIVFMYLLVPHMGVNGLALATSLGYLSACLTMLPTMRSFGYRHRFRLGWKEDEAMRSMGERVIPIFIGAVIANVTTFLERGLANSLGEGRPSALMLANTINQLPQAVFVGAFTLPLFPLLASYVERGEMNEMKQVLQKGLAYLLILLIPITVGLIMYGEALIELIYERGSFTHSATQMTDFALTFYSLGLYALGARDLLTRAFYALKNTRTPVIIGFIGILAYLATAWISMPWLSHGGLALSASVSAICQSVLLFALLWRKIGRPVRANFLLTAGKVLIASLVMGAAISLWEPVLAMLPLVVHLVLGIGAGAVVYGVVLFLTREPLVSELAGKVWKRRSRSVQ</sequence>
<organism evidence="10 11">
    <name type="scientific">Brevibacillus fulvus</name>
    <dbReference type="NCBI Taxonomy" id="1125967"/>
    <lineage>
        <taxon>Bacteria</taxon>
        <taxon>Bacillati</taxon>
        <taxon>Bacillota</taxon>
        <taxon>Bacilli</taxon>
        <taxon>Bacillales</taxon>
        <taxon>Paenibacillaceae</taxon>
        <taxon>Brevibacillus</taxon>
    </lineage>
</organism>
<dbReference type="NCBIfam" id="TIGR01695">
    <property type="entry name" value="murJ_mviN"/>
    <property type="match status" value="1"/>
</dbReference>
<evidence type="ECO:0000256" key="9">
    <source>
        <dbReference type="PIRNR" id="PIRNR002869"/>
    </source>
</evidence>
<dbReference type="GO" id="GO:0015648">
    <property type="term" value="F:lipid-linked peptidoglycan transporter activity"/>
    <property type="evidence" value="ECO:0007669"/>
    <property type="project" value="UniProtKB-UniRule"/>
</dbReference>
<dbReference type="InterPro" id="IPR051050">
    <property type="entry name" value="Lipid_II_flippase_MurJ/MviN"/>
</dbReference>
<dbReference type="PANTHER" id="PTHR47019">
    <property type="entry name" value="LIPID II FLIPPASE MURJ"/>
    <property type="match status" value="1"/>
</dbReference>
<feature type="transmembrane region" description="Helical" evidence="8">
    <location>
        <begin position="347"/>
        <end position="365"/>
    </location>
</feature>
<evidence type="ECO:0000256" key="1">
    <source>
        <dbReference type="ARBA" id="ARBA00004651"/>
    </source>
</evidence>
<feature type="transmembrane region" description="Helical" evidence="8">
    <location>
        <begin position="86"/>
        <end position="106"/>
    </location>
</feature>
<dbReference type="GO" id="GO:0008360">
    <property type="term" value="P:regulation of cell shape"/>
    <property type="evidence" value="ECO:0007669"/>
    <property type="project" value="UniProtKB-UniRule"/>
</dbReference>
<dbReference type="GO" id="GO:0034204">
    <property type="term" value="P:lipid translocation"/>
    <property type="evidence" value="ECO:0007669"/>
    <property type="project" value="TreeGrafter"/>
</dbReference>
<dbReference type="PANTHER" id="PTHR47019:SF1">
    <property type="entry name" value="LIPID II FLIPPASE MURJ"/>
    <property type="match status" value="1"/>
</dbReference>
<comment type="caution">
    <text evidence="10">The sequence shown here is derived from an EMBL/GenBank/DDBJ whole genome shotgun (WGS) entry which is preliminary data.</text>
</comment>
<feature type="transmembrane region" description="Helical" evidence="8">
    <location>
        <begin position="306"/>
        <end position="327"/>
    </location>
</feature>
<evidence type="ECO:0000256" key="7">
    <source>
        <dbReference type="ARBA" id="ARBA00023136"/>
    </source>
</evidence>
<comment type="pathway">
    <text evidence="8">Cell wall biogenesis; peptidoglycan biosynthesis.</text>
</comment>
<dbReference type="Pfam" id="PF03023">
    <property type="entry name" value="MurJ"/>
    <property type="match status" value="1"/>
</dbReference>
<feature type="transmembrane region" description="Helical" evidence="8">
    <location>
        <begin position="377"/>
        <end position="397"/>
    </location>
</feature>
<gene>
    <name evidence="8" type="primary">murJ</name>
    <name evidence="10" type="ORF">JOD01_001701</name>
</gene>
<comment type="function">
    <text evidence="8 9">Involved in peptidoglycan biosynthesis. Transports lipid-linked peptidoglycan precursors from the inner to the outer leaflet of the cytoplasmic membrane.</text>
</comment>
<comment type="subcellular location">
    <subcellularLocation>
        <location evidence="1 8">Cell membrane</location>
        <topology evidence="1 8">Multi-pass membrane protein</topology>
    </subcellularLocation>
</comment>
<evidence type="ECO:0000256" key="5">
    <source>
        <dbReference type="ARBA" id="ARBA00022984"/>
    </source>
</evidence>
<evidence type="ECO:0000256" key="2">
    <source>
        <dbReference type="ARBA" id="ARBA00022475"/>
    </source>
</evidence>
<evidence type="ECO:0000256" key="8">
    <source>
        <dbReference type="HAMAP-Rule" id="MF_02078"/>
    </source>
</evidence>
<keyword evidence="5 8" id="KW-0573">Peptidoglycan synthesis</keyword>
<dbReference type="PRINTS" id="PR01806">
    <property type="entry name" value="VIRFACTRMVIN"/>
</dbReference>
<keyword evidence="4 8" id="KW-0133">Cell shape</keyword>
<feature type="transmembrane region" description="Helical" evidence="8">
    <location>
        <begin position="47"/>
        <end position="65"/>
    </location>
</feature>
<keyword evidence="3 8" id="KW-0812">Transmembrane</keyword>
<feature type="transmembrane region" description="Helical" evidence="8">
    <location>
        <begin position="269"/>
        <end position="290"/>
    </location>
</feature>
<accession>A0A939BP65</accession>
<dbReference type="InterPro" id="IPR004268">
    <property type="entry name" value="MurJ"/>
</dbReference>
<keyword evidence="7 8" id="KW-0472">Membrane</keyword>
<keyword evidence="2 8" id="KW-1003">Cell membrane</keyword>
<dbReference type="Proteomes" id="UP000717624">
    <property type="component" value="Unassembled WGS sequence"/>
</dbReference>
<feature type="transmembrane region" description="Helical" evidence="8">
    <location>
        <begin position="153"/>
        <end position="174"/>
    </location>
</feature>
<evidence type="ECO:0000256" key="3">
    <source>
        <dbReference type="ARBA" id="ARBA00022692"/>
    </source>
</evidence>
<dbReference type="GO" id="GO:0071555">
    <property type="term" value="P:cell wall organization"/>
    <property type="evidence" value="ECO:0007669"/>
    <property type="project" value="UniProtKB-UniRule"/>
</dbReference>
<dbReference type="CDD" id="cd13123">
    <property type="entry name" value="MATE_MurJ_like"/>
    <property type="match status" value="1"/>
</dbReference>
<evidence type="ECO:0000313" key="10">
    <source>
        <dbReference type="EMBL" id="MBM7590100.1"/>
    </source>
</evidence>
<dbReference type="HAMAP" id="MF_02078">
    <property type="entry name" value="MurJ_MviN"/>
    <property type="match status" value="1"/>
</dbReference>
<feature type="transmembrane region" description="Helical" evidence="8">
    <location>
        <begin position="228"/>
        <end position="249"/>
    </location>
</feature>
<evidence type="ECO:0000313" key="11">
    <source>
        <dbReference type="Proteomes" id="UP000717624"/>
    </source>
</evidence>
<feature type="transmembrane region" description="Helical" evidence="8">
    <location>
        <begin position="7"/>
        <end position="27"/>
    </location>
</feature>
<dbReference type="GO" id="GO:0005886">
    <property type="term" value="C:plasma membrane"/>
    <property type="evidence" value="ECO:0007669"/>
    <property type="project" value="UniProtKB-SubCell"/>
</dbReference>
<feature type="transmembrane region" description="Helical" evidence="8">
    <location>
        <begin position="463"/>
        <end position="487"/>
    </location>
</feature>
<dbReference type="RefSeq" id="WP_204517793.1">
    <property type="nucleotide sequence ID" value="NZ_BAABIN010000007.1"/>
</dbReference>
<feature type="transmembrane region" description="Helical" evidence="8">
    <location>
        <begin position="436"/>
        <end position="457"/>
    </location>
</feature>
<feature type="transmembrane region" description="Helical" evidence="8">
    <location>
        <begin position="403"/>
        <end position="424"/>
    </location>
</feature>
<keyword evidence="8 9" id="KW-0961">Cell wall biogenesis/degradation</keyword>
<dbReference type="GO" id="GO:0009252">
    <property type="term" value="P:peptidoglycan biosynthetic process"/>
    <property type="evidence" value="ECO:0007669"/>
    <property type="project" value="UniProtKB-UniRule"/>
</dbReference>
<keyword evidence="11" id="KW-1185">Reference proteome</keyword>
<feature type="transmembrane region" description="Helical" evidence="8">
    <location>
        <begin position="180"/>
        <end position="202"/>
    </location>
</feature>
<evidence type="ECO:0000256" key="6">
    <source>
        <dbReference type="ARBA" id="ARBA00022989"/>
    </source>
</evidence>
<comment type="similarity">
    <text evidence="8 9">Belongs to the MurJ/MviN family.</text>
</comment>